<comment type="caution">
    <text evidence="2">The sequence shown here is derived from an EMBL/GenBank/DDBJ whole genome shotgun (WGS) entry which is preliminary data.</text>
</comment>
<dbReference type="InterPro" id="IPR022225">
    <property type="entry name" value="Phage_tail_fibre_N"/>
</dbReference>
<dbReference type="RefSeq" id="WP_307912218.1">
    <property type="nucleotide sequence ID" value="NZ_JAVFJF020000024.1"/>
</dbReference>
<keyword evidence="3" id="KW-1185">Reference proteome</keyword>
<feature type="domain" description="Phage tail fibre protein N-terminal" evidence="1">
    <location>
        <begin position="8"/>
        <end position="101"/>
    </location>
</feature>
<accession>A0ABU8V4M8</accession>
<evidence type="ECO:0000313" key="2">
    <source>
        <dbReference type="EMBL" id="MEJ8675521.1"/>
    </source>
</evidence>
<evidence type="ECO:0000313" key="3">
    <source>
        <dbReference type="Proteomes" id="UP001224516"/>
    </source>
</evidence>
<evidence type="ECO:0000259" key="1">
    <source>
        <dbReference type="Pfam" id="PF12571"/>
    </source>
</evidence>
<reference evidence="2 3" key="1">
    <citation type="submission" date="2023-12" db="EMBL/GenBank/DDBJ databases">
        <title>Evaluation and characterization of a potential secondary metabolite violacein from indigenous Chromobacterium amazonense SAM215.</title>
        <authorList>
            <person name="Tarafdar M.R."/>
            <person name="Abedin S.M."/>
            <person name="Atiqua A."/>
            <person name="Saha A."/>
            <person name="Khan S.N."/>
        </authorList>
    </citation>
    <scope>NUCLEOTIDE SEQUENCE [LARGE SCALE GENOMIC DNA]</scope>
    <source>
        <strain evidence="2 3">SAM215</strain>
    </source>
</reference>
<sequence length="262" mass="27725">MSTPLIPQLLDSGLAAIQLASGDGVKLRITHVALGDAGYTPTAGQTGLQHEIVRYPIADGKSVGPRQLHLTALADDNAEFWVREVGFVLENGAFLAVWSSPSRALAYKQAGLELLLAYDLTLAGVPADSVVVQSTGAGLNLHLAEELASLAASAIAGMHVDLQQEAQLAHYGQELSVVRTHLEELNQRAIRSEIDHGGRLARAEEAQHQHGNQLLALGQTSQRLDALASQQTSDHANLLALHAANSAAIVDLQSHYLKGVTA</sequence>
<dbReference type="Proteomes" id="UP001224516">
    <property type="component" value="Unassembled WGS sequence"/>
</dbReference>
<protein>
    <submittedName>
        <fullName evidence="2">Phage tail protein</fullName>
    </submittedName>
</protein>
<proteinExistence type="predicted"/>
<name>A0ABU8V4M8_9NEIS</name>
<dbReference type="EMBL" id="JAVFJF020000024">
    <property type="protein sequence ID" value="MEJ8675521.1"/>
    <property type="molecule type" value="Genomic_DNA"/>
</dbReference>
<dbReference type="Pfam" id="PF12571">
    <property type="entry name" value="Phage_tail_fib"/>
    <property type="match status" value="1"/>
</dbReference>
<gene>
    <name evidence="2" type="ORF">QCL97_012365</name>
</gene>
<organism evidence="2 3">
    <name type="scientific">Chromobacterium amazonense</name>
    <dbReference type="NCBI Taxonomy" id="1382803"/>
    <lineage>
        <taxon>Bacteria</taxon>
        <taxon>Pseudomonadati</taxon>
        <taxon>Pseudomonadota</taxon>
        <taxon>Betaproteobacteria</taxon>
        <taxon>Neisseriales</taxon>
        <taxon>Chromobacteriaceae</taxon>
        <taxon>Chromobacterium</taxon>
    </lineage>
</organism>